<sequence>MKKLTIDKGLLITDMEILFKGQTVLLKRVLVDTGSASTIISCDLAESIGIVAEENDPIYKVYGVGGSEFVYSKVVDSIKIGNMRVDNYQIEIGAMNYGFTLDGILGLDLLQQMKAMININNLSLQWKC</sequence>
<keyword evidence="2" id="KW-1185">Reference proteome</keyword>
<gene>
    <name evidence="1" type="ORF">EKG35_01845</name>
</gene>
<dbReference type="RefSeq" id="WP_126292610.1">
    <property type="nucleotide sequence ID" value="NZ_CP155468.1"/>
</dbReference>
<dbReference type="EMBL" id="RXNR01000003">
    <property type="protein sequence ID" value="RTQ96136.1"/>
    <property type="molecule type" value="Genomic_DNA"/>
</dbReference>
<proteinExistence type="predicted"/>
<dbReference type="SUPFAM" id="SSF50630">
    <property type="entry name" value="Acid proteases"/>
    <property type="match status" value="1"/>
</dbReference>
<dbReference type="Gene3D" id="2.40.70.10">
    <property type="entry name" value="Acid Proteases"/>
    <property type="match status" value="1"/>
</dbReference>
<name>A0A3S0KM43_9BACI</name>
<comment type="caution">
    <text evidence="1">The sequence shown here is derived from an EMBL/GenBank/DDBJ whole genome shotgun (WGS) entry which is preliminary data.</text>
</comment>
<dbReference type="InterPro" id="IPR034122">
    <property type="entry name" value="Retropepsin-like_bacterial"/>
</dbReference>
<dbReference type="Pfam" id="PF13650">
    <property type="entry name" value="Asp_protease_2"/>
    <property type="match status" value="1"/>
</dbReference>
<evidence type="ECO:0008006" key="3">
    <source>
        <dbReference type="Google" id="ProtNLM"/>
    </source>
</evidence>
<dbReference type="Proteomes" id="UP000276349">
    <property type="component" value="Unassembled WGS sequence"/>
</dbReference>
<organism evidence="1 2">
    <name type="scientific">Lysinibacillus telephonicus</name>
    <dbReference type="NCBI Taxonomy" id="1714840"/>
    <lineage>
        <taxon>Bacteria</taxon>
        <taxon>Bacillati</taxon>
        <taxon>Bacillota</taxon>
        <taxon>Bacilli</taxon>
        <taxon>Bacillales</taxon>
        <taxon>Bacillaceae</taxon>
        <taxon>Lysinibacillus</taxon>
    </lineage>
</organism>
<protein>
    <recommendedName>
        <fullName evidence="3">Peptidase A2 domain-containing protein</fullName>
    </recommendedName>
</protein>
<dbReference type="AlphaFoldDB" id="A0A3S0KM43"/>
<dbReference type="CDD" id="cd05483">
    <property type="entry name" value="retropepsin_like_bacteria"/>
    <property type="match status" value="1"/>
</dbReference>
<accession>A0A3S0KM43</accession>
<dbReference type="InterPro" id="IPR021109">
    <property type="entry name" value="Peptidase_aspartic_dom_sf"/>
</dbReference>
<reference evidence="1 2" key="1">
    <citation type="submission" date="2018-12" db="EMBL/GenBank/DDBJ databases">
        <authorList>
            <person name="Yu L."/>
        </authorList>
    </citation>
    <scope>NUCLEOTIDE SEQUENCE [LARGE SCALE GENOMIC DNA]</scope>
    <source>
        <strain evidence="1 2">S5H2222</strain>
    </source>
</reference>
<evidence type="ECO:0000313" key="2">
    <source>
        <dbReference type="Proteomes" id="UP000276349"/>
    </source>
</evidence>
<evidence type="ECO:0000313" key="1">
    <source>
        <dbReference type="EMBL" id="RTQ96136.1"/>
    </source>
</evidence>
<dbReference type="OrthoDB" id="2735601at2"/>